<proteinExistence type="predicted"/>
<protein>
    <recommendedName>
        <fullName evidence="1">Putative auto-transporter adhesin head GIN domain-containing protein</fullName>
    </recommendedName>
</protein>
<comment type="caution">
    <text evidence="2">The sequence shown here is derived from an EMBL/GenBank/DDBJ whole genome shotgun (WGS) entry which is preliminary data.</text>
</comment>
<feature type="domain" description="Putative auto-transporter adhesin head GIN" evidence="1">
    <location>
        <begin position="64"/>
        <end position="177"/>
    </location>
</feature>
<reference evidence="2" key="1">
    <citation type="submission" date="2019-08" db="EMBL/GenBank/DDBJ databases">
        <authorList>
            <person name="Kucharzyk K."/>
            <person name="Murdoch R.W."/>
            <person name="Higgins S."/>
            <person name="Loffler F."/>
        </authorList>
    </citation>
    <scope>NUCLEOTIDE SEQUENCE</scope>
</reference>
<name>A0A645D8J0_9ZZZZ</name>
<dbReference type="EMBL" id="VSSQ01033356">
    <property type="protein sequence ID" value="MPM84922.1"/>
    <property type="molecule type" value="Genomic_DNA"/>
</dbReference>
<evidence type="ECO:0000259" key="1">
    <source>
        <dbReference type="Pfam" id="PF10988"/>
    </source>
</evidence>
<dbReference type="InterPro" id="IPR021255">
    <property type="entry name" value="DUF2807"/>
</dbReference>
<dbReference type="AlphaFoldDB" id="A0A645D8J0"/>
<organism evidence="2">
    <name type="scientific">bioreactor metagenome</name>
    <dbReference type="NCBI Taxonomy" id="1076179"/>
    <lineage>
        <taxon>unclassified sequences</taxon>
        <taxon>metagenomes</taxon>
        <taxon>ecological metagenomes</taxon>
    </lineage>
</organism>
<accession>A0A645D8J0</accession>
<sequence length="194" mass="20294">MKRELSWLSLSGASSFSSTSSFKPESFKGQVSGASSVSGLDIECENAKISLSGASNLYIKGKVNIAEYEFSGACTAVINQDIENLSVECSGATKMDLTGNITKMEAEVSGATSVKLRGTGDFLEAEVTGASKLNAIEFIVNDAEMEVSGVSKAIVNVQKSLDAEVSGGSSLEYKGSPVINKLSVNSISNIRKIN</sequence>
<dbReference type="Gene3D" id="2.160.20.120">
    <property type="match status" value="1"/>
</dbReference>
<evidence type="ECO:0000313" key="2">
    <source>
        <dbReference type="EMBL" id="MPM84922.1"/>
    </source>
</evidence>
<gene>
    <name evidence="2" type="ORF">SDC9_131998</name>
</gene>
<dbReference type="Pfam" id="PF10988">
    <property type="entry name" value="DUF2807"/>
    <property type="match status" value="1"/>
</dbReference>